<dbReference type="Proteomes" id="UP001202289">
    <property type="component" value="Unassembled WGS sequence"/>
</dbReference>
<name>A0ACC6A7L0_9BACI</name>
<comment type="caution">
    <text evidence="1">The sequence shown here is derived from an EMBL/GenBank/DDBJ whole genome shotgun (WGS) entry which is preliminary data.</text>
</comment>
<gene>
    <name evidence="1" type="ORF">M3215_12900</name>
</gene>
<reference evidence="1" key="1">
    <citation type="submission" date="2022-05" db="EMBL/GenBank/DDBJ databases">
        <title>Comparative Genomics of Spacecraft Associated Microbes.</title>
        <authorList>
            <person name="Tran M.T."/>
            <person name="Wright A."/>
            <person name="Seuylemezian A."/>
            <person name="Eisen J."/>
            <person name="Coil D."/>
        </authorList>
    </citation>
    <scope>NUCLEOTIDE SEQUENCE</scope>
    <source>
        <strain evidence="1">FAIRING 10M-2.2</strain>
    </source>
</reference>
<organism evidence="1 2">
    <name type="scientific">Bacillus cytotoxicus</name>
    <dbReference type="NCBI Taxonomy" id="580165"/>
    <lineage>
        <taxon>Bacteria</taxon>
        <taxon>Bacillati</taxon>
        <taxon>Bacillota</taxon>
        <taxon>Bacilli</taxon>
        <taxon>Bacillales</taxon>
        <taxon>Bacillaceae</taxon>
        <taxon>Bacillus</taxon>
        <taxon>Bacillus cereus group</taxon>
    </lineage>
</organism>
<dbReference type="EMBL" id="JAMBOP010000014">
    <property type="protein sequence ID" value="MCM3736693.1"/>
    <property type="molecule type" value="Genomic_DNA"/>
</dbReference>
<sequence>MIIKEINKYDKNEEVMLLRESFFSKWTKILGTNDNQKIDMYLESYDQITEKRFSVIDGDSGIVGVFGVNASNFPEKNFNSGNKDGYFPFLEKLRWKLGMRLLYTKPQKDELYVSFFAINKRFRGKGYGRKVLDEVMKIAKFENKSTVKLYVSQTNETAIHLYQRYGFKIHNTERYLLTKWFLGEENWLVMKKKVEEIGEKEQLKAPQL</sequence>
<keyword evidence="2" id="KW-1185">Reference proteome</keyword>
<evidence type="ECO:0000313" key="1">
    <source>
        <dbReference type="EMBL" id="MCM3736693.1"/>
    </source>
</evidence>
<protein>
    <submittedName>
        <fullName evidence="1">GNAT family N-acetyltransferase</fullName>
    </submittedName>
</protein>
<evidence type="ECO:0000313" key="2">
    <source>
        <dbReference type="Proteomes" id="UP001202289"/>
    </source>
</evidence>
<proteinExistence type="predicted"/>
<accession>A0ACC6A7L0</accession>